<accession>A0ABZ1Q5U5</accession>
<reference evidence="2" key="1">
    <citation type="submission" date="2022-10" db="EMBL/GenBank/DDBJ databases">
        <title>The complete genomes of actinobacterial strains from the NBC collection.</title>
        <authorList>
            <person name="Joergensen T.S."/>
            <person name="Alvarez Arevalo M."/>
            <person name="Sterndorff E.B."/>
            <person name="Faurdal D."/>
            <person name="Vuksanovic O."/>
            <person name="Mourched A.-S."/>
            <person name="Charusanti P."/>
            <person name="Shaw S."/>
            <person name="Blin K."/>
            <person name="Weber T."/>
        </authorList>
    </citation>
    <scope>NUCLEOTIDE SEQUENCE</scope>
    <source>
        <strain evidence="2">NBC_00303</strain>
    </source>
</reference>
<proteinExistence type="predicted"/>
<gene>
    <name evidence="2" type="ORF">OHA91_05405</name>
</gene>
<sequence>MSDDPSLEEAQLYGRLRAARRGLFVGREAEIGLFREALGGRPDDADTLAVLCLHGPGGIGKSTLLQRFEDEAAAAERPVVRVDLRRTTCWPVLWGVWADQVRMHERAVLLVDDSDQCEAWEEEFPHRFLPLLPRGTLVVMTARRAPADQWVADPGWRRALRVVRLAELAADSAAELLHSEGVRPELHEKVLDFAGGHPLALRLAAASAAYGPTHPAMWHPSHDLVRRLRDHLVGDVPCPDHLRALQVCAHTRATREDLLREVLPSTAPAPLFDWLRRQPYIDSGPSGLSPHDAVRAVLDADMRWRDPQGYADMHERVRTHVVSRALTAGGPSALPAAMALTHLHRPGGFMGRFVTWQEADSVHEDHYHSRDREALLGLTERAEGSQAAAAAGFWIARRPDAFRVLRRTDTGEPVAFTAWLELRKPDGPETSADPVLATVWEHCRETAALRDGEHLAVARFLVPPDGRQEPSPITDMLLHRVLAHPALAEPGLVLRRPGRYAVVAPVLHLPRPASARFCTRRRRPRTHPVRARLARYAPAAMAHRYWTARTRRDESERGTGHARHR</sequence>
<keyword evidence="3" id="KW-1185">Reference proteome</keyword>
<dbReference type="SUPFAM" id="SSF52540">
    <property type="entry name" value="P-loop containing nucleoside triphosphate hydrolases"/>
    <property type="match status" value="1"/>
</dbReference>
<dbReference type="EMBL" id="CP108036">
    <property type="protein sequence ID" value="WUN77984.1"/>
    <property type="molecule type" value="Genomic_DNA"/>
</dbReference>
<dbReference type="RefSeq" id="WP_328738728.1">
    <property type="nucleotide sequence ID" value="NZ_CP108036.1"/>
</dbReference>
<dbReference type="GeneID" id="95495449"/>
<dbReference type="InterPro" id="IPR041664">
    <property type="entry name" value="AAA_16"/>
</dbReference>
<dbReference type="Pfam" id="PF13191">
    <property type="entry name" value="AAA_16"/>
    <property type="match status" value="1"/>
</dbReference>
<organism evidence="2 3">
    <name type="scientific">Streptomyces erythrochromogenes</name>
    <dbReference type="NCBI Taxonomy" id="285574"/>
    <lineage>
        <taxon>Bacteria</taxon>
        <taxon>Bacillati</taxon>
        <taxon>Actinomycetota</taxon>
        <taxon>Actinomycetes</taxon>
        <taxon>Kitasatosporales</taxon>
        <taxon>Streptomycetaceae</taxon>
        <taxon>Streptomyces</taxon>
    </lineage>
</organism>
<dbReference type="Proteomes" id="UP001432312">
    <property type="component" value="Chromosome"/>
</dbReference>
<dbReference type="InterPro" id="IPR027417">
    <property type="entry name" value="P-loop_NTPase"/>
</dbReference>
<protein>
    <submittedName>
        <fullName evidence="2">AAA family ATPase</fullName>
    </submittedName>
</protein>
<evidence type="ECO:0000313" key="2">
    <source>
        <dbReference type="EMBL" id="WUN77984.1"/>
    </source>
</evidence>
<evidence type="ECO:0000313" key="3">
    <source>
        <dbReference type="Proteomes" id="UP001432312"/>
    </source>
</evidence>
<evidence type="ECO:0000259" key="1">
    <source>
        <dbReference type="Pfam" id="PF13191"/>
    </source>
</evidence>
<name>A0ABZ1Q5U5_9ACTN</name>
<dbReference type="Gene3D" id="3.40.50.300">
    <property type="entry name" value="P-loop containing nucleotide triphosphate hydrolases"/>
    <property type="match status" value="1"/>
</dbReference>
<feature type="domain" description="Orc1-like AAA ATPase" evidence="1">
    <location>
        <begin position="24"/>
        <end position="144"/>
    </location>
</feature>